<reference evidence="4" key="1">
    <citation type="journal article" date="2020" name="Int. J. Syst. Evol. Microbiol.">
        <title>Aquipluma nitroreducens gen. nov. sp. nov., a novel facultatively anaerobic bacterium isolated from a freshwater lake.</title>
        <authorList>
            <person name="Watanabe M."/>
            <person name="Kojima H."/>
            <person name="Fukui M."/>
        </authorList>
    </citation>
    <scope>NUCLEOTIDE SEQUENCE</scope>
    <source>
        <strain evidence="4">MeG22</strain>
    </source>
</reference>
<evidence type="ECO:0000313" key="5">
    <source>
        <dbReference type="Proteomes" id="UP001193389"/>
    </source>
</evidence>
<dbReference type="Pfam" id="PF13101">
    <property type="entry name" value="DUF3945"/>
    <property type="match status" value="2"/>
</dbReference>
<dbReference type="InterPro" id="IPR025343">
    <property type="entry name" value="DUF4099"/>
</dbReference>
<proteinExistence type="predicted"/>
<feature type="domain" description="DUF3945" evidence="2">
    <location>
        <begin position="265"/>
        <end position="318"/>
    </location>
</feature>
<feature type="compositionally biased region" description="Basic and acidic residues" evidence="1">
    <location>
        <begin position="422"/>
        <end position="472"/>
    </location>
</feature>
<feature type="domain" description="DUF4099" evidence="3">
    <location>
        <begin position="125"/>
        <end position="207"/>
    </location>
</feature>
<gene>
    <name evidence="4" type="ORF">AQPE_0230</name>
</gene>
<evidence type="ECO:0008006" key="6">
    <source>
        <dbReference type="Google" id="ProtNLM"/>
    </source>
</evidence>
<accession>A0A5K7S3H8</accession>
<keyword evidence="5" id="KW-1185">Reference proteome</keyword>
<sequence length="472" mass="53878">MDEKLNNQDVLLVREKDSDKLKVVSGIEKEGQPKSVEPLKENETQFLRIDKSGNALDNFMSNFQRQYKDPTHFQFFKVPIEKVSEIAVKLQEAFKKPDEPANKATIDTHKVESPSQDKKQSTHTIDENRIDWSQLERLGVTRDTLERTKSLEAMMNWQKSPVLIPIAAKFDDTTLRTDARLSFREMPDGKLALAIHAIRKEPELDRPYFGVRFTDEDKKNLQTTGNLGRIVNAEFKQGEKTPVFISVDRLTNELVAVRTDKLRIPESIKGVTLEDTQKQQLAEGKSVYLEGMTSKGGKEFSANVQVNADKKGIEFRFDQQPNQSQQNDQRQFQQPNGEVRIPKTLLGVELSEIQQSKLQEGQTIYVSGMKDSQGQDFNAYVKVDNENSKLAFFKWNPDKSNAKEVTPDNASKTQVDVNSEGKTNEATKKLDEPLKKDQTQPTEKQAEKQDKKMTEENKQESEKPEKAKGRKL</sequence>
<evidence type="ECO:0000259" key="3">
    <source>
        <dbReference type="Pfam" id="PF13351"/>
    </source>
</evidence>
<organism evidence="4 5">
    <name type="scientific">Aquipluma nitroreducens</name>
    <dbReference type="NCBI Taxonomy" id="2010828"/>
    <lineage>
        <taxon>Bacteria</taxon>
        <taxon>Pseudomonadati</taxon>
        <taxon>Bacteroidota</taxon>
        <taxon>Bacteroidia</taxon>
        <taxon>Marinilabiliales</taxon>
        <taxon>Prolixibacteraceae</taxon>
        <taxon>Aquipluma</taxon>
    </lineage>
</organism>
<evidence type="ECO:0000256" key="1">
    <source>
        <dbReference type="SAM" id="MobiDB-lite"/>
    </source>
</evidence>
<feature type="region of interest" description="Disordered" evidence="1">
    <location>
        <begin position="98"/>
        <end position="126"/>
    </location>
</feature>
<dbReference type="RefSeq" id="WP_318349199.1">
    <property type="nucleotide sequence ID" value="NZ_AP018694.1"/>
</dbReference>
<name>A0A5K7S3H8_9BACT</name>
<dbReference type="KEGG" id="anf:AQPE_0230"/>
<dbReference type="AlphaFoldDB" id="A0A5K7S3H8"/>
<evidence type="ECO:0000313" key="4">
    <source>
        <dbReference type="EMBL" id="BBE16093.1"/>
    </source>
</evidence>
<dbReference type="EMBL" id="AP018694">
    <property type="protein sequence ID" value="BBE16093.1"/>
    <property type="molecule type" value="Genomic_DNA"/>
</dbReference>
<evidence type="ECO:0000259" key="2">
    <source>
        <dbReference type="Pfam" id="PF13101"/>
    </source>
</evidence>
<feature type="compositionally biased region" description="Polar residues" evidence="1">
    <location>
        <begin position="408"/>
        <end position="421"/>
    </location>
</feature>
<dbReference type="InterPro" id="IPR025222">
    <property type="entry name" value="DUF3945"/>
</dbReference>
<feature type="domain" description="DUF3945" evidence="2">
    <location>
        <begin position="343"/>
        <end position="392"/>
    </location>
</feature>
<feature type="region of interest" description="Disordered" evidence="1">
    <location>
        <begin position="399"/>
        <end position="472"/>
    </location>
</feature>
<dbReference type="Pfam" id="PF13351">
    <property type="entry name" value="DUF4099"/>
    <property type="match status" value="1"/>
</dbReference>
<protein>
    <recommendedName>
        <fullName evidence="6">DUF3945 domain-containing protein</fullName>
    </recommendedName>
</protein>
<dbReference type="Proteomes" id="UP001193389">
    <property type="component" value="Chromosome"/>
</dbReference>